<comment type="function">
    <text evidence="13">Required for the formation of a threonylcarbamoyl group on adenosine at position 37 (t(6)A37) in tRNAs that read codons beginning with adenine.</text>
</comment>
<dbReference type="InterPro" id="IPR038385">
    <property type="entry name" value="Sua5/YwlC_C"/>
</dbReference>
<keyword evidence="6 13" id="KW-0808">Transferase</keyword>
<dbReference type="VEuPathDB" id="MicrosporidiaDB:Eint_091620"/>
<evidence type="ECO:0000256" key="6">
    <source>
        <dbReference type="ARBA" id="ARBA00022679"/>
    </source>
</evidence>
<dbReference type="GO" id="GO:0005737">
    <property type="term" value="C:cytoplasm"/>
    <property type="evidence" value="ECO:0007669"/>
    <property type="project" value="UniProtKB-SubCell"/>
</dbReference>
<dbReference type="GeneID" id="9698482"/>
<keyword evidence="7 13" id="KW-0819">tRNA processing</keyword>
<evidence type="ECO:0000256" key="5">
    <source>
        <dbReference type="ARBA" id="ARBA00022490"/>
    </source>
</evidence>
<evidence type="ECO:0000256" key="13">
    <source>
        <dbReference type="PIRNR" id="PIRNR004930"/>
    </source>
</evidence>
<dbReference type="AlphaFoldDB" id="E0S934"/>
<dbReference type="Gene3D" id="3.90.870.10">
    <property type="entry name" value="DHBP synthase"/>
    <property type="match status" value="1"/>
</dbReference>
<dbReference type="InterPro" id="IPR006070">
    <property type="entry name" value="Sua5-like_dom"/>
</dbReference>
<dbReference type="GO" id="GO:0005524">
    <property type="term" value="F:ATP binding"/>
    <property type="evidence" value="ECO:0007669"/>
    <property type="project" value="UniProtKB-UniRule"/>
</dbReference>
<dbReference type="EMBL" id="CP001950">
    <property type="protein sequence ID" value="ADM12290.1"/>
    <property type="molecule type" value="Genomic_DNA"/>
</dbReference>
<accession>E0S934</accession>
<protein>
    <recommendedName>
        <fullName evidence="4 13">Threonylcarbamoyl-AMP synthase</fullName>
        <shortName evidence="13">TC-AMP synthase</shortName>
        <ecNumber evidence="3 13">2.7.7.87</ecNumber>
    </recommendedName>
    <alternativeName>
        <fullName evidence="11 13">L-threonylcarbamoyladenylate synthase</fullName>
    </alternativeName>
</protein>
<dbReference type="GO" id="GO:0008033">
    <property type="term" value="P:tRNA processing"/>
    <property type="evidence" value="ECO:0007669"/>
    <property type="project" value="UniProtKB-KW"/>
</dbReference>
<feature type="binding site" evidence="14">
    <location>
        <position position="223"/>
    </location>
    <ligand>
        <name>ATP</name>
        <dbReference type="ChEBI" id="CHEBI:30616"/>
    </ligand>
</feature>
<dbReference type="InterPro" id="IPR050156">
    <property type="entry name" value="TC-AMP_synthase_SUA5"/>
</dbReference>
<evidence type="ECO:0000256" key="9">
    <source>
        <dbReference type="ARBA" id="ARBA00022741"/>
    </source>
</evidence>
<feature type="binding site" evidence="14">
    <location>
        <position position="55"/>
    </location>
    <ligand>
        <name>ATP</name>
        <dbReference type="ChEBI" id="CHEBI:30616"/>
    </ligand>
</feature>
<dbReference type="PANTHER" id="PTHR17490:SF16">
    <property type="entry name" value="THREONYLCARBAMOYL-AMP SYNTHASE"/>
    <property type="match status" value="1"/>
</dbReference>
<evidence type="ECO:0000256" key="12">
    <source>
        <dbReference type="ARBA" id="ARBA00048366"/>
    </source>
</evidence>
<evidence type="ECO:0000256" key="3">
    <source>
        <dbReference type="ARBA" id="ARBA00012584"/>
    </source>
</evidence>
<dbReference type="NCBIfam" id="TIGR00057">
    <property type="entry name" value="L-threonylcarbamoyladenylate synthase"/>
    <property type="match status" value="1"/>
</dbReference>
<dbReference type="Proteomes" id="UP000002313">
    <property type="component" value="Chromosome IX"/>
</dbReference>
<feature type="binding site" evidence="14">
    <location>
        <position position="189"/>
    </location>
    <ligand>
        <name>ATP</name>
        <dbReference type="ChEBI" id="CHEBI:30616"/>
    </ligand>
</feature>
<dbReference type="OrthoDB" id="412787at2759"/>
<keyword evidence="10 13" id="KW-0067">ATP-binding</keyword>
<feature type="binding site" evidence="14">
    <location>
        <position position="175"/>
    </location>
    <ligand>
        <name>L-threonine</name>
        <dbReference type="ChEBI" id="CHEBI:57926"/>
    </ligand>
</feature>
<keyword evidence="8 13" id="KW-0548">Nucleotidyltransferase</keyword>
<dbReference type="PROSITE" id="PS51163">
    <property type="entry name" value="YRDC"/>
    <property type="match status" value="1"/>
</dbReference>
<dbReference type="InterPro" id="IPR017945">
    <property type="entry name" value="DHBP_synth_RibB-like_a/b_dom"/>
</dbReference>
<dbReference type="SUPFAM" id="SSF55821">
    <property type="entry name" value="YrdC/RibB"/>
    <property type="match status" value="1"/>
</dbReference>
<evidence type="ECO:0000256" key="14">
    <source>
        <dbReference type="PIRSR" id="PIRSR004930-1"/>
    </source>
</evidence>
<reference evidence="16 17" key="2">
    <citation type="journal article" date="2012" name="Proc. Natl. Acad. Sci. U.S.A.">
        <title>Gain and loss of multiple functionally related, horizontally transferred genes in the reduced genomes of two microsporidian parasites.</title>
        <authorList>
            <person name="Pombert J.-F."/>
            <person name="Selman M."/>
            <person name="Burki F."/>
            <person name="Bardell F.T."/>
            <person name="Farinelli L."/>
            <person name="Solter L.F."/>
            <person name="Whitman D.W."/>
            <person name="Weiss L.M."/>
            <person name="Corradi N."/>
            <person name="Keeling P.J."/>
        </authorList>
    </citation>
    <scope>NUCLEOTIDE SEQUENCE [LARGE SCALE GENOMIC DNA]</scope>
    <source>
        <strain evidence="16 17">ATCC 50506</strain>
    </source>
</reference>
<feature type="binding site" evidence="14">
    <location>
        <position position="51"/>
    </location>
    <ligand>
        <name>ATP</name>
        <dbReference type="ChEBI" id="CHEBI:30616"/>
    </ligand>
</feature>
<dbReference type="HOGENOM" id="CLU_031397_0_1_1"/>
<evidence type="ECO:0000256" key="2">
    <source>
        <dbReference type="ARBA" id="ARBA00007663"/>
    </source>
</evidence>
<evidence type="ECO:0000256" key="7">
    <source>
        <dbReference type="ARBA" id="ARBA00022694"/>
    </source>
</evidence>
<dbReference type="Gene3D" id="3.40.50.11030">
    <property type="entry name" value="Threonylcarbamoyl-AMP synthase, C-terminal domain"/>
    <property type="match status" value="1"/>
</dbReference>
<dbReference type="GO" id="GO:0000049">
    <property type="term" value="F:tRNA binding"/>
    <property type="evidence" value="ECO:0007669"/>
    <property type="project" value="TreeGrafter"/>
</dbReference>
<dbReference type="Pfam" id="PF01300">
    <property type="entry name" value="Sua5_yciO_yrdC"/>
    <property type="match status" value="1"/>
</dbReference>
<name>E0S934_ENCIT</name>
<reference evidence="16 17" key="1">
    <citation type="journal article" date="2010" name="Nat. Commun.">
        <title>The complete sequence of the smallest known nuclear genome from the microsporidian Encephalitozoon intestinalis.</title>
        <authorList>
            <person name="Corradi N."/>
            <person name="Pombert J.-F."/>
            <person name="Farinelli L."/>
            <person name="Didier E.S."/>
            <person name="Keeling P.J."/>
        </authorList>
    </citation>
    <scope>NUCLEOTIDE SEQUENCE [LARGE SCALE GENOMIC DNA]</scope>
    <source>
        <strain evidence="16 17">ATCC 50506</strain>
    </source>
</reference>
<evidence type="ECO:0000256" key="10">
    <source>
        <dbReference type="ARBA" id="ARBA00022840"/>
    </source>
</evidence>
<dbReference type="EC" id="2.7.7.87" evidence="3 13"/>
<dbReference type="GO" id="GO:0061710">
    <property type="term" value="F:L-threonylcarbamoyladenylate synthase"/>
    <property type="evidence" value="ECO:0007669"/>
    <property type="project" value="UniProtKB-EC"/>
</dbReference>
<keyword evidence="17" id="KW-1185">Reference proteome</keyword>
<evidence type="ECO:0000259" key="15">
    <source>
        <dbReference type="PROSITE" id="PS51163"/>
    </source>
</evidence>
<dbReference type="PIRSF" id="PIRSF004930">
    <property type="entry name" value="Tln_factor_SUA5"/>
    <property type="match status" value="1"/>
</dbReference>
<sequence>MRVVSAEGLDVESVLDFFEDVVVVPTETVYGLAANIWNLRAVERIFALKGRPANNPLIAGISSVQMLEEIVEGPIPLQYKKLIENFWPGPLTLLFKSKDNVSPIVRGGLNTIAVRMPGSKLLLKIIERLGAPLVIPSANISGRPSPTTIEHVIEDFGDEVKLMIDGGPSSIGVESTIVQYVDGRLQVLRPGGITVERIKDVVDCEVIVKKNEWGGKEKRHKHYSPKSPLVLFKGRQEDIKDGILKYISESSNIARVGVALHSGMDLKIFSDVKVDIFDMGDDKKNICKNFFRGIRKLDKVNDIILVAGMDCDEQGHAIMDRLEKAADRVIEL</sequence>
<dbReference type="GO" id="GO:0003725">
    <property type="term" value="F:double-stranded RNA binding"/>
    <property type="evidence" value="ECO:0007669"/>
    <property type="project" value="UniProtKB-UniRule"/>
</dbReference>
<evidence type="ECO:0000256" key="11">
    <source>
        <dbReference type="ARBA" id="ARBA00029774"/>
    </source>
</evidence>
<dbReference type="InterPro" id="IPR005145">
    <property type="entry name" value="Sua5_C"/>
</dbReference>
<feature type="binding site" evidence="14">
    <location>
        <position position="137"/>
    </location>
    <ligand>
        <name>ATP</name>
        <dbReference type="ChEBI" id="CHEBI:30616"/>
    </ligand>
</feature>
<gene>
    <name evidence="16" type="ORF">Eint_091620</name>
</gene>
<comment type="subcellular location">
    <subcellularLocation>
        <location evidence="1 13">Cytoplasm</location>
    </subcellularLocation>
</comment>
<dbReference type="InterPro" id="IPR010923">
    <property type="entry name" value="T(6)A37_SUA5"/>
</dbReference>
<comment type="similarity">
    <text evidence="2 13">Belongs to the SUA5 family.</text>
</comment>
<feature type="binding site" evidence="14">
    <location>
        <position position="115"/>
    </location>
    <ligand>
        <name>L-threonine</name>
        <dbReference type="ChEBI" id="CHEBI:57926"/>
    </ligand>
</feature>
<dbReference type="PANTHER" id="PTHR17490">
    <property type="entry name" value="SUA5"/>
    <property type="match status" value="1"/>
</dbReference>
<evidence type="ECO:0000256" key="4">
    <source>
        <dbReference type="ARBA" id="ARBA00015492"/>
    </source>
</evidence>
<evidence type="ECO:0000313" key="17">
    <source>
        <dbReference type="Proteomes" id="UP000002313"/>
    </source>
</evidence>
<evidence type="ECO:0000313" key="16">
    <source>
        <dbReference type="EMBL" id="ADM12290.1"/>
    </source>
</evidence>
<organism evidence="16 17">
    <name type="scientific">Encephalitozoon intestinalis (strain ATCC 50506)</name>
    <name type="common">Microsporidian parasite</name>
    <name type="synonym">Septata intestinalis</name>
    <dbReference type="NCBI Taxonomy" id="876142"/>
    <lineage>
        <taxon>Eukaryota</taxon>
        <taxon>Fungi</taxon>
        <taxon>Fungi incertae sedis</taxon>
        <taxon>Microsporidia</taxon>
        <taxon>Unikaryonidae</taxon>
        <taxon>Encephalitozoon</taxon>
    </lineage>
</organism>
<comment type="catalytic activity">
    <reaction evidence="12 13">
        <text>L-threonine + hydrogencarbonate + ATP = L-threonylcarbamoyladenylate + diphosphate + H2O</text>
        <dbReference type="Rhea" id="RHEA:36407"/>
        <dbReference type="ChEBI" id="CHEBI:15377"/>
        <dbReference type="ChEBI" id="CHEBI:17544"/>
        <dbReference type="ChEBI" id="CHEBI:30616"/>
        <dbReference type="ChEBI" id="CHEBI:33019"/>
        <dbReference type="ChEBI" id="CHEBI:57926"/>
        <dbReference type="ChEBI" id="CHEBI:73682"/>
        <dbReference type="EC" id="2.7.7.87"/>
    </reaction>
</comment>
<feature type="binding site" evidence="14">
    <location>
        <position position="28"/>
    </location>
    <ligand>
        <name>L-threonine</name>
        <dbReference type="ChEBI" id="CHEBI:57926"/>
    </ligand>
</feature>
<dbReference type="Pfam" id="PF03481">
    <property type="entry name" value="Sua5_C"/>
    <property type="match status" value="1"/>
</dbReference>
<evidence type="ECO:0000256" key="8">
    <source>
        <dbReference type="ARBA" id="ARBA00022695"/>
    </source>
</evidence>
<feature type="domain" description="YrdC-like" evidence="15">
    <location>
        <begin position="5"/>
        <end position="193"/>
    </location>
</feature>
<keyword evidence="9 13" id="KW-0547">Nucleotide-binding</keyword>
<feature type="binding site" evidence="14">
    <location>
        <position position="111"/>
    </location>
    <ligand>
        <name>ATP</name>
        <dbReference type="ChEBI" id="CHEBI:30616"/>
    </ligand>
</feature>
<proteinExistence type="inferred from homology"/>
<keyword evidence="5 13" id="KW-0963">Cytoplasm</keyword>
<evidence type="ECO:0000256" key="1">
    <source>
        <dbReference type="ARBA" id="ARBA00004496"/>
    </source>
</evidence>
<dbReference type="GO" id="GO:0006450">
    <property type="term" value="P:regulation of translational fidelity"/>
    <property type="evidence" value="ECO:0007669"/>
    <property type="project" value="TreeGrafter"/>
</dbReference>
<dbReference type="RefSeq" id="XP_003073650.1">
    <property type="nucleotide sequence ID" value="XM_003073604.1"/>
</dbReference>
<dbReference type="KEGG" id="ein:Eint_091620"/>
<feature type="binding site" evidence="14">
    <location>
        <position position="145"/>
    </location>
    <ligand>
        <name>ATP</name>
        <dbReference type="ChEBI" id="CHEBI:30616"/>
    </ligand>
</feature>